<dbReference type="STRING" id="635013.TherJR_0006"/>
<protein>
    <submittedName>
        <fullName evidence="1">Uncharacterized protein</fullName>
    </submittedName>
</protein>
<dbReference type="Proteomes" id="UP000002377">
    <property type="component" value="Chromosome"/>
</dbReference>
<dbReference type="KEGG" id="tjr:TherJR_0006"/>
<organism evidence="1 2">
    <name type="scientific">Thermincola potens (strain JR)</name>
    <dbReference type="NCBI Taxonomy" id="635013"/>
    <lineage>
        <taxon>Bacteria</taxon>
        <taxon>Bacillati</taxon>
        <taxon>Bacillota</taxon>
        <taxon>Clostridia</taxon>
        <taxon>Eubacteriales</taxon>
        <taxon>Thermincolaceae</taxon>
        <taxon>Thermincola</taxon>
    </lineage>
</organism>
<sequence length="57" mass="6826">MNNLKAWFPDINQSIYQLEKIELIAMFKKLRETRDEKDIKINFTPKNKPGEVLFSQI</sequence>
<dbReference type="EMBL" id="CP002028">
    <property type="protein sequence ID" value="ADG80902.1"/>
    <property type="molecule type" value="Genomic_DNA"/>
</dbReference>
<gene>
    <name evidence="1" type="ordered locus">TherJR_0006</name>
</gene>
<evidence type="ECO:0000313" key="1">
    <source>
        <dbReference type="EMBL" id="ADG80902.1"/>
    </source>
</evidence>
<name>D5X8C3_THEPJ</name>
<dbReference type="RefSeq" id="WP_013118931.1">
    <property type="nucleotide sequence ID" value="NC_014152.1"/>
</dbReference>
<dbReference type="HOGENOM" id="CLU_2995203_0_0_9"/>
<accession>D5X8C3</accession>
<reference evidence="1 2" key="1">
    <citation type="submission" date="2010-05" db="EMBL/GenBank/DDBJ databases">
        <title>Complete sequence of Thermincola sp. JR.</title>
        <authorList>
            <consortium name="US DOE Joint Genome Institute"/>
            <person name="Lucas S."/>
            <person name="Copeland A."/>
            <person name="Lapidus A."/>
            <person name="Cheng J.-F."/>
            <person name="Bruce D."/>
            <person name="Goodwin L."/>
            <person name="Pitluck S."/>
            <person name="Chertkov O."/>
            <person name="Detter J.C."/>
            <person name="Han C."/>
            <person name="Tapia R."/>
            <person name="Land M."/>
            <person name="Hauser L."/>
            <person name="Kyrpides N."/>
            <person name="Mikhailova N."/>
            <person name="Hazen T.C."/>
            <person name="Woyke T."/>
        </authorList>
    </citation>
    <scope>NUCLEOTIDE SEQUENCE [LARGE SCALE GENOMIC DNA]</scope>
    <source>
        <strain evidence="1 2">JR</strain>
    </source>
</reference>
<keyword evidence="2" id="KW-1185">Reference proteome</keyword>
<proteinExistence type="predicted"/>
<evidence type="ECO:0000313" key="2">
    <source>
        <dbReference type="Proteomes" id="UP000002377"/>
    </source>
</evidence>
<dbReference type="AlphaFoldDB" id="D5X8C3"/>